<sequence>MQDNTGTIRYYLVGYSTQPLQVQNRRNRSTSDSEVLHGSTM</sequence>
<dbReference type="InParanoid" id="K3YNQ4"/>
<reference evidence="3" key="1">
    <citation type="journal article" date="2012" name="Nat. Biotechnol.">
        <title>Reference genome sequence of the model plant Setaria.</title>
        <authorList>
            <person name="Bennetzen J.L."/>
            <person name="Schmutz J."/>
            <person name="Wang H."/>
            <person name="Percifield R."/>
            <person name="Hawkins J."/>
            <person name="Pontaroli A.C."/>
            <person name="Estep M."/>
            <person name="Feng L."/>
            <person name="Vaughn J.N."/>
            <person name="Grimwood J."/>
            <person name="Jenkins J."/>
            <person name="Barry K."/>
            <person name="Lindquist E."/>
            <person name="Hellsten U."/>
            <person name="Deshpande S."/>
            <person name="Wang X."/>
            <person name="Wu X."/>
            <person name="Mitros T."/>
            <person name="Triplett J."/>
            <person name="Yang X."/>
            <person name="Ye C.Y."/>
            <person name="Mauro-Herrera M."/>
            <person name="Wang L."/>
            <person name="Li P."/>
            <person name="Sharma M."/>
            <person name="Sharma R."/>
            <person name="Ronald P.C."/>
            <person name="Panaud O."/>
            <person name="Kellogg E.A."/>
            <person name="Brutnell T.P."/>
            <person name="Doust A.N."/>
            <person name="Tuskan G.A."/>
            <person name="Rokhsar D."/>
            <person name="Devos K.M."/>
        </authorList>
    </citation>
    <scope>NUCLEOTIDE SEQUENCE [LARGE SCALE GENOMIC DNA]</scope>
    <source>
        <strain evidence="3">cv. Yugu1</strain>
    </source>
</reference>
<name>K3YNQ4_SETIT</name>
<reference evidence="2" key="2">
    <citation type="submission" date="2018-08" db="UniProtKB">
        <authorList>
            <consortium name="EnsemblPlants"/>
        </authorList>
    </citation>
    <scope>IDENTIFICATION</scope>
    <source>
        <strain evidence="2">Yugu1</strain>
    </source>
</reference>
<dbReference type="Gramene" id="KQL00325">
    <property type="protein sequence ID" value="KQL00325"/>
    <property type="gene ID" value="SETIT_015896mg"/>
</dbReference>
<feature type="region of interest" description="Disordered" evidence="1">
    <location>
        <begin position="21"/>
        <end position="41"/>
    </location>
</feature>
<organism evidence="2 3">
    <name type="scientific">Setaria italica</name>
    <name type="common">Foxtail millet</name>
    <name type="synonym">Panicum italicum</name>
    <dbReference type="NCBI Taxonomy" id="4555"/>
    <lineage>
        <taxon>Eukaryota</taxon>
        <taxon>Viridiplantae</taxon>
        <taxon>Streptophyta</taxon>
        <taxon>Embryophyta</taxon>
        <taxon>Tracheophyta</taxon>
        <taxon>Spermatophyta</taxon>
        <taxon>Magnoliopsida</taxon>
        <taxon>Liliopsida</taxon>
        <taxon>Poales</taxon>
        <taxon>Poaceae</taxon>
        <taxon>PACMAD clade</taxon>
        <taxon>Panicoideae</taxon>
        <taxon>Panicodae</taxon>
        <taxon>Paniceae</taxon>
        <taxon>Cenchrinae</taxon>
        <taxon>Setaria</taxon>
    </lineage>
</organism>
<dbReference type="Proteomes" id="UP000004995">
    <property type="component" value="Unassembled WGS sequence"/>
</dbReference>
<protein>
    <submittedName>
        <fullName evidence="2">Uncharacterized protein</fullName>
    </submittedName>
</protein>
<dbReference type="HOGENOM" id="CLU_3280486_0_0_1"/>
<evidence type="ECO:0000313" key="2">
    <source>
        <dbReference type="EnsemblPlants" id="KQL00325"/>
    </source>
</evidence>
<proteinExistence type="predicted"/>
<dbReference type="EnsemblPlants" id="KQL00325">
    <property type="protein sequence ID" value="KQL00325"/>
    <property type="gene ID" value="SETIT_015896mg"/>
</dbReference>
<evidence type="ECO:0000313" key="3">
    <source>
        <dbReference type="Proteomes" id="UP000004995"/>
    </source>
</evidence>
<keyword evidence="3" id="KW-1185">Reference proteome</keyword>
<evidence type="ECO:0000256" key="1">
    <source>
        <dbReference type="SAM" id="MobiDB-lite"/>
    </source>
</evidence>
<dbReference type="AlphaFoldDB" id="K3YNQ4"/>
<dbReference type="EMBL" id="AGNK02003497">
    <property type="status" value="NOT_ANNOTATED_CDS"/>
    <property type="molecule type" value="Genomic_DNA"/>
</dbReference>
<accession>K3YNQ4</accession>